<dbReference type="EMBL" id="JAIWYP010000010">
    <property type="protein sequence ID" value="KAH3754794.1"/>
    <property type="molecule type" value="Genomic_DNA"/>
</dbReference>
<reference evidence="1" key="2">
    <citation type="submission" date="2020-11" db="EMBL/GenBank/DDBJ databases">
        <authorList>
            <person name="McCartney M.A."/>
            <person name="Auch B."/>
            <person name="Kono T."/>
            <person name="Mallez S."/>
            <person name="Becker A."/>
            <person name="Gohl D.M."/>
            <person name="Silverstein K.A.T."/>
            <person name="Koren S."/>
            <person name="Bechman K.B."/>
            <person name="Herman A."/>
            <person name="Abrahante J.E."/>
            <person name="Garbe J."/>
        </authorList>
    </citation>
    <scope>NUCLEOTIDE SEQUENCE</scope>
    <source>
        <strain evidence="1">Duluth1</strain>
        <tissue evidence="1">Whole animal</tissue>
    </source>
</reference>
<proteinExistence type="predicted"/>
<dbReference type="Proteomes" id="UP000828390">
    <property type="component" value="Unassembled WGS sequence"/>
</dbReference>
<protein>
    <submittedName>
        <fullName evidence="1">Uncharacterized protein</fullName>
    </submittedName>
</protein>
<dbReference type="AlphaFoldDB" id="A0A9D4IB22"/>
<evidence type="ECO:0000313" key="1">
    <source>
        <dbReference type="EMBL" id="KAH3754794.1"/>
    </source>
</evidence>
<keyword evidence="2" id="KW-1185">Reference proteome</keyword>
<evidence type="ECO:0000313" key="2">
    <source>
        <dbReference type="Proteomes" id="UP000828390"/>
    </source>
</evidence>
<accession>A0A9D4IB22</accession>
<organism evidence="1 2">
    <name type="scientific">Dreissena polymorpha</name>
    <name type="common">Zebra mussel</name>
    <name type="synonym">Mytilus polymorpha</name>
    <dbReference type="NCBI Taxonomy" id="45954"/>
    <lineage>
        <taxon>Eukaryota</taxon>
        <taxon>Metazoa</taxon>
        <taxon>Spiralia</taxon>
        <taxon>Lophotrochozoa</taxon>
        <taxon>Mollusca</taxon>
        <taxon>Bivalvia</taxon>
        <taxon>Autobranchia</taxon>
        <taxon>Heteroconchia</taxon>
        <taxon>Euheterodonta</taxon>
        <taxon>Imparidentia</taxon>
        <taxon>Neoheterodontei</taxon>
        <taxon>Myida</taxon>
        <taxon>Dreissenoidea</taxon>
        <taxon>Dreissenidae</taxon>
        <taxon>Dreissena</taxon>
    </lineage>
</organism>
<gene>
    <name evidence="1" type="ORF">DPMN_189475</name>
</gene>
<name>A0A9D4IB22_DREPO</name>
<comment type="caution">
    <text evidence="1">The sequence shown here is derived from an EMBL/GenBank/DDBJ whole genome shotgun (WGS) entry which is preliminary data.</text>
</comment>
<reference evidence="1" key="1">
    <citation type="journal article" date="2019" name="bioRxiv">
        <title>The Genome of the Zebra Mussel, Dreissena polymorpha: A Resource for Invasive Species Research.</title>
        <authorList>
            <person name="McCartney M.A."/>
            <person name="Auch B."/>
            <person name="Kono T."/>
            <person name="Mallez S."/>
            <person name="Zhang Y."/>
            <person name="Obille A."/>
            <person name="Becker A."/>
            <person name="Abrahante J.E."/>
            <person name="Garbe J."/>
            <person name="Badalamenti J.P."/>
            <person name="Herman A."/>
            <person name="Mangelson H."/>
            <person name="Liachko I."/>
            <person name="Sullivan S."/>
            <person name="Sone E.D."/>
            <person name="Koren S."/>
            <person name="Silverstein K.A.T."/>
            <person name="Beckman K.B."/>
            <person name="Gohl D.M."/>
        </authorList>
    </citation>
    <scope>NUCLEOTIDE SEQUENCE</scope>
    <source>
        <strain evidence="1">Duluth1</strain>
        <tissue evidence="1">Whole animal</tissue>
    </source>
</reference>
<sequence>MDLTFPKLPCWPPGPQGQCRTFHKQQGSSHSYMASTRFTCRIRPDMNRVDLASVWDWG</sequence>